<reference evidence="1 2" key="1">
    <citation type="journal article" date="2020" name="BMC Genomics">
        <title>Intraspecific diversification of the crop wild relative Brassica cretica Lam. using demographic model selection.</title>
        <authorList>
            <person name="Kioukis A."/>
            <person name="Michalopoulou V.A."/>
            <person name="Briers L."/>
            <person name="Pirintsos S."/>
            <person name="Studholme D.J."/>
            <person name="Pavlidis P."/>
            <person name="Sarris P.F."/>
        </authorList>
    </citation>
    <scope>NUCLEOTIDE SEQUENCE [LARGE SCALE GENOMIC DNA]</scope>
    <source>
        <strain evidence="2">cv. PFS-1207/04</strain>
    </source>
</reference>
<protein>
    <submittedName>
        <fullName evidence="1">Uncharacterized protein</fullName>
    </submittedName>
</protein>
<organism evidence="1 2">
    <name type="scientific">Brassica cretica</name>
    <name type="common">Mustard</name>
    <dbReference type="NCBI Taxonomy" id="69181"/>
    <lineage>
        <taxon>Eukaryota</taxon>
        <taxon>Viridiplantae</taxon>
        <taxon>Streptophyta</taxon>
        <taxon>Embryophyta</taxon>
        <taxon>Tracheophyta</taxon>
        <taxon>Spermatophyta</taxon>
        <taxon>Magnoliopsida</taxon>
        <taxon>eudicotyledons</taxon>
        <taxon>Gunneridae</taxon>
        <taxon>Pentapetalae</taxon>
        <taxon>rosids</taxon>
        <taxon>malvids</taxon>
        <taxon>Brassicales</taxon>
        <taxon>Brassicaceae</taxon>
        <taxon>Brassiceae</taxon>
        <taxon>Brassica</taxon>
    </lineage>
</organism>
<evidence type="ECO:0000313" key="2">
    <source>
        <dbReference type="Proteomes" id="UP000266723"/>
    </source>
</evidence>
<dbReference type="EMBL" id="QGKV02002055">
    <property type="protein sequence ID" value="KAF3493855.1"/>
    <property type="molecule type" value="Genomic_DNA"/>
</dbReference>
<proteinExistence type="predicted"/>
<name>A0ABQ7A8B6_BRACR</name>
<keyword evidence="2" id="KW-1185">Reference proteome</keyword>
<sequence>MRRSEVNQYPVAEVMPVLLKEWSVCLARGSCREEKRMSIDEELLTTIDMDARILLRCRTAQTRLMFSYVFHYPVADVMPVLLKSGQSASQEEAVEKRNICRSMKNS</sequence>
<dbReference type="Proteomes" id="UP000266723">
    <property type="component" value="Unassembled WGS sequence"/>
</dbReference>
<evidence type="ECO:0000313" key="1">
    <source>
        <dbReference type="EMBL" id="KAF3493855.1"/>
    </source>
</evidence>
<comment type="caution">
    <text evidence="1">The sequence shown here is derived from an EMBL/GenBank/DDBJ whole genome shotgun (WGS) entry which is preliminary data.</text>
</comment>
<gene>
    <name evidence="1" type="ORF">DY000_02052734</name>
</gene>
<accession>A0ABQ7A8B6</accession>